<dbReference type="SUPFAM" id="SSF52540">
    <property type="entry name" value="P-loop containing nucleoside triphosphate hydrolases"/>
    <property type="match status" value="1"/>
</dbReference>
<dbReference type="Proteomes" id="UP000694845">
    <property type="component" value="Unplaced"/>
</dbReference>
<dbReference type="InterPro" id="IPR051135">
    <property type="entry name" value="Gal/GlcNAc/GalNAc_ST"/>
</dbReference>
<feature type="region of interest" description="Disordered" evidence="1">
    <location>
        <begin position="178"/>
        <end position="201"/>
    </location>
</feature>
<dbReference type="Pfam" id="PF00685">
    <property type="entry name" value="Sulfotransfer_1"/>
    <property type="match status" value="1"/>
</dbReference>
<sequence length="544" mass="61634">MQVGLYRVKCPLTRYLCTCSTCTTDGVSRYGELSSLTIHRMRLPRPKTTASNRRILLFGMISASAVWISLIYVGTRVEMLPKITGLWRNGRSSAGTRAGEELQKYEDTNARGNSAGEVVHKQGQPSWGRPNITGDRASQPLGIHVLELQAGQDRSESLQDLYPSIDALLRDMGVMNVSETSAEHDSGSSPDGKAHARGSAVLSTPDSKVRVIILASMRTGSSFVGEFLGNNQDAFYLFEPGLSVTETFERYKLGPGVQENVHLKMLQKLFRCDFQGLGFYIKWLSRHSLQSLHKIAPRFYSSCTRTLSGRRTEARWAQCSITQGMATSICKKSDFIVVKSIRVPDINLLLPMLEDKTETNLKVIHLVRDPRAMMKSRVGAMRDTNLRRLSTDDKYTLSTYCKYNLANLELGTRRPSLKQRYMFLRYEDAAQDPRGAAARIYQFLGRSGQVPESVTKWIESNTVTYKPGIYSTTRNSVYAYQKWRLTLPAWTAVEIQKTGQCAGMMRRMGYHSLDDRWHLRNLSRRLVDPIPPTKDDEKYDWAWF</sequence>
<dbReference type="PANTHER" id="PTHR10704">
    <property type="entry name" value="CARBOHYDRATE SULFOTRANSFERASE"/>
    <property type="match status" value="1"/>
</dbReference>
<dbReference type="PANTHER" id="PTHR10704:SF71">
    <property type="entry name" value="CARBOHYDRATE SULFOTRANSFERASE 1-LIKE"/>
    <property type="match status" value="1"/>
</dbReference>
<protein>
    <submittedName>
        <fullName evidence="5">Carbohydrate sulfotransferase 1-like</fullName>
    </submittedName>
</protein>
<dbReference type="OMA" id="DRWHLRN"/>
<organism evidence="4 5">
    <name type="scientific">Acanthaster planci</name>
    <name type="common">Crown-of-thorns starfish</name>
    <dbReference type="NCBI Taxonomy" id="133434"/>
    <lineage>
        <taxon>Eukaryota</taxon>
        <taxon>Metazoa</taxon>
        <taxon>Echinodermata</taxon>
        <taxon>Eleutherozoa</taxon>
        <taxon>Asterozoa</taxon>
        <taxon>Asteroidea</taxon>
        <taxon>Valvatacea</taxon>
        <taxon>Valvatida</taxon>
        <taxon>Acanthasteridae</taxon>
        <taxon>Acanthaster</taxon>
    </lineage>
</organism>
<dbReference type="GO" id="GO:0006790">
    <property type="term" value="P:sulfur compound metabolic process"/>
    <property type="evidence" value="ECO:0007669"/>
    <property type="project" value="TreeGrafter"/>
</dbReference>
<dbReference type="InterPro" id="IPR000863">
    <property type="entry name" value="Sulfotransferase_dom"/>
</dbReference>
<feature type="transmembrane region" description="Helical" evidence="2">
    <location>
        <begin position="55"/>
        <end position="74"/>
    </location>
</feature>
<keyword evidence="2" id="KW-1133">Transmembrane helix</keyword>
<evidence type="ECO:0000313" key="4">
    <source>
        <dbReference type="Proteomes" id="UP000694845"/>
    </source>
</evidence>
<evidence type="ECO:0000313" key="5">
    <source>
        <dbReference type="RefSeq" id="XP_022100406.1"/>
    </source>
</evidence>
<accession>A0A8B7ZAY2</accession>
<evidence type="ECO:0000256" key="2">
    <source>
        <dbReference type="SAM" id="Phobius"/>
    </source>
</evidence>
<dbReference type="Gene3D" id="3.40.50.300">
    <property type="entry name" value="P-loop containing nucleotide triphosphate hydrolases"/>
    <property type="match status" value="1"/>
</dbReference>
<dbReference type="AlphaFoldDB" id="A0A8B7ZAY2"/>
<dbReference type="GeneID" id="110984485"/>
<evidence type="ECO:0000256" key="1">
    <source>
        <dbReference type="SAM" id="MobiDB-lite"/>
    </source>
</evidence>
<keyword evidence="4" id="KW-1185">Reference proteome</keyword>
<keyword evidence="2" id="KW-0472">Membrane</keyword>
<feature type="domain" description="Sulfotransferase" evidence="3">
    <location>
        <begin position="211"/>
        <end position="461"/>
    </location>
</feature>
<feature type="region of interest" description="Disordered" evidence="1">
    <location>
        <begin position="112"/>
        <end position="132"/>
    </location>
</feature>
<dbReference type="RefSeq" id="XP_022100406.1">
    <property type="nucleotide sequence ID" value="XM_022244714.1"/>
</dbReference>
<proteinExistence type="predicted"/>
<reference evidence="5" key="1">
    <citation type="submission" date="2025-08" db="UniProtKB">
        <authorList>
            <consortium name="RefSeq"/>
        </authorList>
    </citation>
    <scope>IDENTIFICATION</scope>
</reference>
<keyword evidence="2" id="KW-0812">Transmembrane</keyword>
<evidence type="ECO:0000259" key="3">
    <source>
        <dbReference type="Pfam" id="PF00685"/>
    </source>
</evidence>
<dbReference type="OrthoDB" id="6156372at2759"/>
<dbReference type="KEGG" id="aplc:110984485"/>
<dbReference type="InterPro" id="IPR027417">
    <property type="entry name" value="P-loop_NTPase"/>
</dbReference>
<dbReference type="GO" id="GO:0001517">
    <property type="term" value="F:N-acetylglucosamine 6-O-sulfotransferase activity"/>
    <property type="evidence" value="ECO:0007669"/>
    <property type="project" value="TreeGrafter"/>
</dbReference>
<name>A0A8B7ZAY2_ACAPL</name>
<dbReference type="GO" id="GO:0006044">
    <property type="term" value="P:N-acetylglucosamine metabolic process"/>
    <property type="evidence" value="ECO:0007669"/>
    <property type="project" value="TreeGrafter"/>
</dbReference>
<gene>
    <name evidence="5" type="primary">LOC110984485</name>
</gene>